<dbReference type="AlphaFoldDB" id="D8RE79"/>
<dbReference type="Proteomes" id="UP000001514">
    <property type="component" value="Unassembled WGS sequence"/>
</dbReference>
<dbReference type="PANTHER" id="PTHR33709">
    <property type="entry name" value="OSJNBA0035M09.9 PROTEIN"/>
    <property type="match status" value="1"/>
</dbReference>
<organism evidence="5">
    <name type="scientific">Selaginella moellendorffii</name>
    <name type="common">Spikemoss</name>
    <dbReference type="NCBI Taxonomy" id="88036"/>
    <lineage>
        <taxon>Eukaryota</taxon>
        <taxon>Viridiplantae</taxon>
        <taxon>Streptophyta</taxon>
        <taxon>Embryophyta</taxon>
        <taxon>Tracheophyta</taxon>
        <taxon>Lycopodiopsida</taxon>
        <taxon>Selaginellales</taxon>
        <taxon>Selaginellaceae</taxon>
        <taxon>Selaginella</taxon>
    </lineage>
</organism>
<dbReference type="KEGG" id="smo:SELMODRAFT_170682"/>
<keyword evidence="2" id="KW-1133">Transmembrane helix</keyword>
<dbReference type="KEGG" id="smo:SELMODRAFT_158213"/>
<evidence type="ECO:0000256" key="2">
    <source>
        <dbReference type="SAM" id="Phobius"/>
    </source>
</evidence>
<accession>D8RE79</accession>
<dbReference type="EMBL" id="GL377641">
    <property type="protein sequence ID" value="EFJ12087.1"/>
    <property type="molecule type" value="Genomic_DNA"/>
</dbReference>
<dbReference type="eggNOG" id="ENOG502QRIM">
    <property type="taxonomic scope" value="Eukaryota"/>
</dbReference>
<gene>
    <name evidence="3" type="ORF">SELMODRAFT_158213</name>
    <name evidence="4" type="ORF">SELMODRAFT_170682</name>
</gene>
<evidence type="ECO:0000313" key="5">
    <source>
        <dbReference type="Proteomes" id="UP000001514"/>
    </source>
</evidence>
<sequence length="424" mass="45839">MANIPVTNFPSHQLSNGLYVSGRPDQHKEKAPTMTSSAMPYTGGDVKKSGELGKMFDIAVEASKSKKSGPIASGGSSGNLSSTPNLKTSGPIPNPLKTSGPINLPATGLITSTGAPRKVSGPLGGDAGASFKLAANTGSQAVNNLSHDKHYSYSKNIPRAILWTVIPLFVMGFIAGAFILAAVKNPVLLIIITCLFVAVLLLLLWNTLWGKKAVLSFADKHPDAQLATAKDGQYVKVTGVVTCGSVHLESPFQKVNRCIYTSASLHEYRAWHSKPANDKHQRFTWGLRHLERHIVDFYISDFNSGFRALVKAGYSARVSPYVEESKIVEVPAGNHSVPSDFTQWLTERNLSRDDRRMRLTEGYIKEGSSVTVMGVVQRNDNVVMIIPPPDAVSTGCQWPRLLLPVTLEGIVVTSQETSFKVDVA</sequence>
<dbReference type="PANTHER" id="PTHR33709:SF4">
    <property type="entry name" value="OS08G0230200 PROTEIN"/>
    <property type="match status" value="1"/>
</dbReference>
<feature type="transmembrane region" description="Helical" evidence="2">
    <location>
        <begin position="160"/>
        <end position="181"/>
    </location>
</feature>
<dbReference type="HOGENOM" id="CLU_041384_0_0_1"/>
<proteinExistence type="predicted"/>
<dbReference type="InParanoid" id="D8RE79"/>
<protein>
    <recommendedName>
        <fullName evidence="6">Ubiquitin-specific protease family C19-related protein</fullName>
    </recommendedName>
</protein>
<dbReference type="InterPro" id="IPR040339">
    <property type="entry name" value="At1g16860-like"/>
</dbReference>
<reference evidence="4 5" key="1">
    <citation type="journal article" date="2011" name="Science">
        <title>The Selaginella genome identifies genetic changes associated with the evolution of vascular plants.</title>
        <authorList>
            <person name="Banks J.A."/>
            <person name="Nishiyama T."/>
            <person name="Hasebe M."/>
            <person name="Bowman J.L."/>
            <person name="Gribskov M."/>
            <person name="dePamphilis C."/>
            <person name="Albert V.A."/>
            <person name="Aono N."/>
            <person name="Aoyama T."/>
            <person name="Ambrose B.A."/>
            <person name="Ashton N.W."/>
            <person name="Axtell M.J."/>
            <person name="Barker E."/>
            <person name="Barker M.S."/>
            <person name="Bennetzen J.L."/>
            <person name="Bonawitz N.D."/>
            <person name="Chapple C."/>
            <person name="Cheng C."/>
            <person name="Correa L.G."/>
            <person name="Dacre M."/>
            <person name="DeBarry J."/>
            <person name="Dreyer I."/>
            <person name="Elias M."/>
            <person name="Engstrom E.M."/>
            <person name="Estelle M."/>
            <person name="Feng L."/>
            <person name="Finet C."/>
            <person name="Floyd S.K."/>
            <person name="Frommer W.B."/>
            <person name="Fujita T."/>
            <person name="Gramzow L."/>
            <person name="Gutensohn M."/>
            <person name="Harholt J."/>
            <person name="Hattori M."/>
            <person name="Heyl A."/>
            <person name="Hirai T."/>
            <person name="Hiwatashi Y."/>
            <person name="Ishikawa M."/>
            <person name="Iwata M."/>
            <person name="Karol K.G."/>
            <person name="Koehler B."/>
            <person name="Kolukisaoglu U."/>
            <person name="Kubo M."/>
            <person name="Kurata T."/>
            <person name="Lalonde S."/>
            <person name="Li K."/>
            <person name="Li Y."/>
            <person name="Litt A."/>
            <person name="Lyons E."/>
            <person name="Manning G."/>
            <person name="Maruyama T."/>
            <person name="Michael T.P."/>
            <person name="Mikami K."/>
            <person name="Miyazaki S."/>
            <person name="Morinaga S."/>
            <person name="Murata T."/>
            <person name="Mueller-Roeber B."/>
            <person name="Nelson D.R."/>
            <person name="Obara M."/>
            <person name="Oguri Y."/>
            <person name="Olmstead R.G."/>
            <person name="Onodera N."/>
            <person name="Petersen B.L."/>
            <person name="Pils B."/>
            <person name="Prigge M."/>
            <person name="Rensing S.A."/>
            <person name="Riano-Pachon D.M."/>
            <person name="Roberts A.W."/>
            <person name="Sato Y."/>
            <person name="Scheller H.V."/>
            <person name="Schulz B."/>
            <person name="Schulz C."/>
            <person name="Shakirov E.V."/>
            <person name="Shibagaki N."/>
            <person name="Shinohara N."/>
            <person name="Shippen D.E."/>
            <person name="Soerensen I."/>
            <person name="Sotooka R."/>
            <person name="Sugimoto N."/>
            <person name="Sugita M."/>
            <person name="Sumikawa N."/>
            <person name="Tanurdzic M."/>
            <person name="Theissen G."/>
            <person name="Ulvskov P."/>
            <person name="Wakazuki S."/>
            <person name="Weng J.K."/>
            <person name="Willats W.W."/>
            <person name="Wipf D."/>
            <person name="Wolf P.G."/>
            <person name="Yang L."/>
            <person name="Zimmer A.D."/>
            <person name="Zhu Q."/>
            <person name="Mitros T."/>
            <person name="Hellsten U."/>
            <person name="Loque D."/>
            <person name="Otillar R."/>
            <person name="Salamov A."/>
            <person name="Schmutz J."/>
            <person name="Shapiro H."/>
            <person name="Lindquist E."/>
            <person name="Lucas S."/>
            <person name="Rokhsar D."/>
            <person name="Grigoriev I.V."/>
        </authorList>
    </citation>
    <scope>NUCLEOTIDE SEQUENCE [LARGE SCALE GENOMIC DNA]</scope>
</reference>
<keyword evidence="2" id="KW-0812">Transmembrane</keyword>
<dbReference type="FunCoup" id="D8RE79">
    <property type="interactions" value="2592"/>
</dbReference>
<feature type="region of interest" description="Disordered" evidence="1">
    <location>
        <begin position="66"/>
        <end position="98"/>
    </location>
</feature>
<dbReference type="Gramene" id="EFJ29617">
    <property type="protein sequence ID" value="EFJ29617"/>
    <property type="gene ID" value="SELMODRAFT_170682"/>
</dbReference>
<dbReference type="OMA" id="PAAIMWL"/>
<evidence type="ECO:0000313" key="3">
    <source>
        <dbReference type="EMBL" id="EFJ12087.1"/>
    </source>
</evidence>
<feature type="compositionally biased region" description="Polar residues" evidence="1">
    <location>
        <begin position="1"/>
        <end position="18"/>
    </location>
</feature>
<keyword evidence="2" id="KW-0472">Membrane</keyword>
<keyword evidence="5" id="KW-1185">Reference proteome</keyword>
<name>D8RE79_SELML</name>
<evidence type="ECO:0008006" key="6">
    <source>
        <dbReference type="Google" id="ProtNLM"/>
    </source>
</evidence>
<dbReference type="Gramene" id="EFJ12087">
    <property type="protein sequence ID" value="EFJ12087"/>
    <property type="gene ID" value="SELMODRAFT_158213"/>
</dbReference>
<evidence type="ECO:0000256" key="1">
    <source>
        <dbReference type="SAM" id="MobiDB-lite"/>
    </source>
</evidence>
<dbReference type="EMBL" id="GL377577">
    <property type="protein sequence ID" value="EFJ29617.1"/>
    <property type="molecule type" value="Genomic_DNA"/>
</dbReference>
<feature type="compositionally biased region" description="Polar residues" evidence="1">
    <location>
        <begin position="78"/>
        <end position="88"/>
    </location>
</feature>
<feature type="transmembrane region" description="Helical" evidence="2">
    <location>
        <begin position="187"/>
        <end position="205"/>
    </location>
</feature>
<feature type="region of interest" description="Disordered" evidence="1">
    <location>
        <begin position="1"/>
        <end position="46"/>
    </location>
</feature>
<evidence type="ECO:0000313" key="4">
    <source>
        <dbReference type="EMBL" id="EFJ29617.1"/>
    </source>
</evidence>